<dbReference type="PANTHER" id="PTHR23291:SF32">
    <property type="entry name" value="BAX INHIBITOR 1"/>
    <property type="match status" value="1"/>
</dbReference>
<evidence type="ECO:0000256" key="3">
    <source>
        <dbReference type="ARBA" id="ARBA00022692"/>
    </source>
</evidence>
<evidence type="ECO:0000256" key="2">
    <source>
        <dbReference type="ARBA" id="ARBA00010350"/>
    </source>
</evidence>
<reference evidence="7" key="1">
    <citation type="submission" date="2022-12" db="EMBL/GenBank/DDBJ databases">
        <authorList>
            <person name="Webb A."/>
        </authorList>
    </citation>
    <scope>NUCLEOTIDE SEQUENCE</scope>
    <source>
        <strain evidence="7">Hp1</strain>
    </source>
</reference>
<comment type="caution">
    <text evidence="7">The sequence shown here is derived from an EMBL/GenBank/DDBJ whole genome shotgun (WGS) entry which is preliminary data.</text>
</comment>
<comment type="subcellular location">
    <subcellularLocation>
        <location evidence="1">Membrane</location>
        <topology evidence="1">Multi-pass membrane protein</topology>
    </subcellularLocation>
</comment>
<dbReference type="Proteomes" id="UP001162031">
    <property type="component" value="Unassembled WGS sequence"/>
</dbReference>
<keyword evidence="4 6" id="KW-1133">Transmembrane helix</keyword>
<keyword evidence="8" id="KW-1185">Reference proteome</keyword>
<evidence type="ECO:0008006" key="9">
    <source>
        <dbReference type="Google" id="ProtNLM"/>
    </source>
</evidence>
<proteinExistence type="inferred from homology"/>
<feature type="transmembrane region" description="Helical" evidence="6">
    <location>
        <begin position="115"/>
        <end position="136"/>
    </location>
</feature>
<dbReference type="Pfam" id="PF01027">
    <property type="entry name" value="Bax1-I"/>
    <property type="match status" value="1"/>
</dbReference>
<keyword evidence="3 6" id="KW-0812">Transmembrane</keyword>
<comment type="similarity">
    <text evidence="2 6">Belongs to the BI1 family.</text>
</comment>
<dbReference type="AlphaFoldDB" id="A0AAV0U2I1"/>
<dbReference type="PANTHER" id="PTHR23291">
    <property type="entry name" value="BAX INHIBITOR-RELATED"/>
    <property type="match status" value="1"/>
</dbReference>
<evidence type="ECO:0000256" key="1">
    <source>
        <dbReference type="ARBA" id="ARBA00004141"/>
    </source>
</evidence>
<dbReference type="GO" id="GO:0016020">
    <property type="term" value="C:membrane"/>
    <property type="evidence" value="ECO:0007669"/>
    <property type="project" value="UniProtKB-SubCell"/>
</dbReference>
<feature type="transmembrane region" description="Helical" evidence="6">
    <location>
        <begin position="143"/>
        <end position="164"/>
    </location>
</feature>
<feature type="transmembrane region" description="Helical" evidence="6">
    <location>
        <begin position="33"/>
        <end position="54"/>
    </location>
</feature>
<evidence type="ECO:0000256" key="4">
    <source>
        <dbReference type="ARBA" id="ARBA00022989"/>
    </source>
</evidence>
<accession>A0AAV0U2I1</accession>
<keyword evidence="5 6" id="KW-0472">Membrane</keyword>
<name>A0AAV0U2I1_HYABA</name>
<organism evidence="7 8">
    <name type="scientific">Hyaloperonospora brassicae</name>
    <name type="common">Brassica downy mildew</name>
    <name type="synonym">Peronospora brassicae</name>
    <dbReference type="NCBI Taxonomy" id="162125"/>
    <lineage>
        <taxon>Eukaryota</taxon>
        <taxon>Sar</taxon>
        <taxon>Stramenopiles</taxon>
        <taxon>Oomycota</taxon>
        <taxon>Peronosporomycetes</taxon>
        <taxon>Peronosporales</taxon>
        <taxon>Peronosporaceae</taxon>
        <taxon>Hyaloperonospora</taxon>
    </lineage>
</organism>
<sequence>MFARPTTSTHWNMATMLKTSGITEDVRQHLIRVYATLAACVLSAMLSAACMVTFGPERWSLLSSSLVASLGSMWLYTEPVQNFRRRFGILMAISAAMGLSVSTLVAVALRVDASTLVFALLVTALVFTCFTASALIATRRSYLYLGGILSSALSMLFLTSVLNLVAHSSLLLNLNLYGGLLLFCGYVVLDTQMIIEKASRGDKDVLKHTLDLFMDLVSIFVRILVALLNKRKDGKPHHGRRQ</sequence>
<gene>
    <name evidence="7" type="ORF">HBR001_LOCUS4979</name>
</gene>
<feature type="transmembrane region" description="Helical" evidence="6">
    <location>
        <begin position="170"/>
        <end position="189"/>
    </location>
</feature>
<dbReference type="InterPro" id="IPR006214">
    <property type="entry name" value="Bax_inhibitor_1-related"/>
</dbReference>
<feature type="transmembrane region" description="Helical" evidence="6">
    <location>
        <begin position="210"/>
        <end position="228"/>
    </location>
</feature>
<dbReference type="EMBL" id="CANTFL010001058">
    <property type="protein sequence ID" value="CAI5730812.1"/>
    <property type="molecule type" value="Genomic_DNA"/>
</dbReference>
<evidence type="ECO:0000313" key="7">
    <source>
        <dbReference type="EMBL" id="CAI5730812.1"/>
    </source>
</evidence>
<feature type="transmembrane region" description="Helical" evidence="6">
    <location>
        <begin position="89"/>
        <end position="109"/>
    </location>
</feature>
<evidence type="ECO:0000256" key="6">
    <source>
        <dbReference type="RuleBase" id="RU004379"/>
    </source>
</evidence>
<protein>
    <recommendedName>
        <fullName evidence="9">Bax inhibitor 1</fullName>
    </recommendedName>
</protein>
<evidence type="ECO:0000313" key="8">
    <source>
        <dbReference type="Proteomes" id="UP001162031"/>
    </source>
</evidence>
<evidence type="ECO:0000256" key="5">
    <source>
        <dbReference type="ARBA" id="ARBA00023136"/>
    </source>
</evidence>